<keyword evidence="2" id="KW-0479">Metal-binding</keyword>
<dbReference type="InterPro" id="IPR001138">
    <property type="entry name" value="Zn2Cys6_DnaBD"/>
</dbReference>
<dbReference type="CDD" id="cd12148">
    <property type="entry name" value="fungal_TF_MHR"/>
    <property type="match status" value="1"/>
</dbReference>
<dbReference type="Gene3D" id="4.10.240.10">
    <property type="entry name" value="Zn(2)-C6 fungal-type DNA-binding domain"/>
    <property type="match status" value="1"/>
</dbReference>
<keyword evidence="6" id="KW-0804">Transcription</keyword>
<dbReference type="GO" id="GO:0005634">
    <property type="term" value="C:nucleus"/>
    <property type="evidence" value="ECO:0007669"/>
    <property type="project" value="UniProtKB-SubCell"/>
</dbReference>
<keyword evidence="8" id="KW-1133">Transmembrane helix</keyword>
<dbReference type="EMBL" id="JANBQB010000294">
    <property type="protein sequence ID" value="KAJ1978156.1"/>
    <property type="molecule type" value="Genomic_DNA"/>
</dbReference>
<keyword evidence="3" id="KW-0862">Zinc</keyword>
<evidence type="ECO:0000313" key="10">
    <source>
        <dbReference type="EMBL" id="KAJ1978156.1"/>
    </source>
</evidence>
<evidence type="ECO:0000256" key="8">
    <source>
        <dbReference type="SAM" id="Phobius"/>
    </source>
</evidence>
<evidence type="ECO:0000256" key="1">
    <source>
        <dbReference type="ARBA" id="ARBA00004123"/>
    </source>
</evidence>
<keyword evidence="8" id="KW-0812">Transmembrane</keyword>
<organism evidence="10 11">
    <name type="scientific">Dimargaris verticillata</name>
    <dbReference type="NCBI Taxonomy" id="2761393"/>
    <lineage>
        <taxon>Eukaryota</taxon>
        <taxon>Fungi</taxon>
        <taxon>Fungi incertae sedis</taxon>
        <taxon>Zoopagomycota</taxon>
        <taxon>Kickxellomycotina</taxon>
        <taxon>Dimargaritomycetes</taxon>
        <taxon>Dimargaritales</taxon>
        <taxon>Dimargaritaceae</taxon>
        <taxon>Dimargaris</taxon>
    </lineage>
</organism>
<dbReference type="AlphaFoldDB" id="A0A9W8B6H2"/>
<keyword evidence="11" id="KW-1185">Reference proteome</keyword>
<dbReference type="GO" id="GO:0000981">
    <property type="term" value="F:DNA-binding transcription factor activity, RNA polymerase II-specific"/>
    <property type="evidence" value="ECO:0007669"/>
    <property type="project" value="InterPro"/>
</dbReference>
<evidence type="ECO:0000256" key="2">
    <source>
        <dbReference type="ARBA" id="ARBA00022723"/>
    </source>
</evidence>
<feature type="transmembrane region" description="Helical" evidence="8">
    <location>
        <begin position="592"/>
        <end position="608"/>
    </location>
</feature>
<evidence type="ECO:0000256" key="6">
    <source>
        <dbReference type="ARBA" id="ARBA00023163"/>
    </source>
</evidence>
<keyword evidence="4" id="KW-0805">Transcription regulation</keyword>
<keyword evidence="5" id="KW-0238">DNA-binding</keyword>
<keyword evidence="8" id="KW-0472">Membrane</keyword>
<accession>A0A9W8B6H2</accession>
<proteinExistence type="predicted"/>
<evidence type="ECO:0000256" key="4">
    <source>
        <dbReference type="ARBA" id="ARBA00023015"/>
    </source>
</evidence>
<comment type="subcellular location">
    <subcellularLocation>
        <location evidence="1">Nucleus</location>
    </subcellularLocation>
</comment>
<keyword evidence="7" id="KW-0539">Nucleus</keyword>
<evidence type="ECO:0000256" key="5">
    <source>
        <dbReference type="ARBA" id="ARBA00023125"/>
    </source>
</evidence>
<dbReference type="Proteomes" id="UP001151582">
    <property type="component" value="Unassembled WGS sequence"/>
</dbReference>
<dbReference type="InterPro" id="IPR036864">
    <property type="entry name" value="Zn2-C6_fun-type_DNA-bd_sf"/>
</dbReference>
<dbReference type="PANTHER" id="PTHR31313:SF81">
    <property type="entry name" value="TY1 ENHANCER ACTIVATOR"/>
    <property type="match status" value="1"/>
</dbReference>
<feature type="transmembrane region" description="Helical" evidence="8">
    <location>
        <begin position="557"/>
        <end position="580"/>
    </location>
</feature>
<protein>
    <recommendedName>
        <fullName evidence="9">Zn(2)-C6 fungal-type domain-containing protein</fullName>
    </recommendedName>
</protein>
<evidence type="ECO:0000313" key="11">
    <source>
        <dbReference type="Proteomes" id="UP001151582"/>
    </source>
</evidence>
<dbReference type="PANTHER" id="PTHR31313">
    <property type="entry name" value="TY1 ENHANCER ACTIVATOR"/>
    <property type="match status" value="1"/>
</dbReference>
<dbReference type="PROSITE" id="PS50048">
    <property type="entry name" value="ZN2_CY6_FUNGAL_2"/>
    <property type="match status" value="1"/>
</dbReference>
<sequence>MSTYFVFSIDSPRTKPRPAPKPRYRRGTCKRCVALKTACDGREPCAKCKARRIPCEYGYMSRMSPKKDLKNLTTKPWPQTSAPLTTSTAMVKVNTTPTPTPPHTSPELHFVKSPTPATSAEPLSPLASQYSPMPTTDLSGIIDCLQHQLLQSYLELAVALDQTAAIPASIAATPLTNLSVAIPAQGPELAEDQLYNPSLVRFLIAVFVNYQTRIFRDLYLERLYRKLAASKISPFALNCILAYGACLSRDQGVDASTRQRITGLYLDRADALLIGELERPSLDTPCLVSFLGAPSMTITGDDRFMYYSGLARQLTMQLGFHLKRSTARTLWHKSQYSPFVECGSSHRLEDAEDELVEEYKRRTFWSMAIYNATICCLMGTSCVLTSEYVDAEPVDDTLIQRILTCDPAHDPYPSIVPGLSNAICGYPYLTDFVMLSAEVTQLRVRAQQQGAVAIQDYYDLNGRLRTWYEYLPPHYHLPPLHHDPTTYLEDPAHYSSLFSLHGNFHMTVIFLNVYNWNAGPDTIRPEQDPLCHQIAMESADFFTARCLPFFRCLPCQYHTLFVVVNYFAVALKYALALPFLTSAQHHRTQELITEYLMLLSAFTTYATYSQVFVRLVKDIADRAHSMTPE</sequence>
<name>A0A9W8B6H2_9FUNG</name>
<evidence type="ECO:0000256" key="7">
    <source>
        <dbReference type="ARBA" id="ARBA00023242"/>
    </source>
</evidence>
<gene>
    <name evidence="10" type="ORF">H4R34_003307</name>
</gene>
<comment type="caution">
    <text evidence="10">The sequence shown here is derived from an EMBL/GenBank/DDBJ whole genome shotgun (WGS) entry which is preliminary data.</text>
</comment>
<evidence type="ECO:0000259" key="9">
    <source>
        <dbReference type="PROSITE" id="PS50048"/>
    </source>
</evidence>
<reference evidence="10" key="1">
    <citation type="submission" date="2022-07" db="EMBL/GenBank/DDBJ databases">
        <title>Phylogenomic reconstructions and comparative analyses of Kickxellomycotina fungi.</title>
        <authorList>
            <person name="Reynolds N.K."/>
            <person name="Stajich J.E."/>
            <person name="Barry K."/>
            <person name="Grigoriev I.V."/>
            <person name="Crous P."/>
            <person name="Smith M.E."/>
        </authorList>
    </citation>
    <scope>NUCLEOTIDE SEQUENCE</scope>
    <source>
        <strain evidence="10">RSA 567</strain>
    </source>
</reference>
<dbReference type="GO" id="GO:0008270">
    <property type="term" value="F:zinc ion binding"/>
    <property type="evidence" value="ECO:0007669"/>
    <property type="project" value="InterPro"/>
</dbReference>
<dbReference type="GO" id="GO:0003677">
    <property type="term" value="F:DNA binding"/>
    <property type="evidence" value="ECO:0007669"/>
    <property type="project" value="UniProtKB-KW"/>
</dbReference>
<dbReference type="InterPro" id="IPR051615">
    <property type="entry name" value="Transcr_Regulatory_Elem"/>
</dbReference>
<dbReference type="CDD" id="cd00067">
    <property type="entry name" value="GAL4"/>
    <property type="match status" value="1"/>
</dbReference>
<evidence type="ECO:0000256" key="3">
    <source>
        <dbReference type="ARBA" id="ARBA00022833"/>
    </source>
</evidence>
<dbReference type="OrthoDB" id="3362851at2759"/>
<feature type="domain" description="Zn(2)-C6 fungal-type" evidence="9">
    <location>
        <begin position="28"/>
        <end position="57"/>
    </location>
</feature>